<feature type="compositionally biased region" description="Polar residues" evidence="1">
    <location>
        <begin position="407"/>
        <end position="416"/>
    </location>
</feature>
<proteinExistence type="predicted"/>
<reference evidence="3 4" key="1">
    <citation type="submission" date="2024-09" db="EMBL/GenBank/DDBJ databases">
        <authorList>
            <person name="Sun Q."/>
            <person name="Mori K."/>
        </authorList>
    </citation>
    <scope>NUCLEOTIDE SEQUENCE [LARGE SCALE GENOMIC DNA]</scope>
    <source>
        <strain evidence="3 4">CGMCC 1.15906</strain>
    </source>
</reference>
<organism evidence="3 4">
    <name type="scientific">Kribbella deserti</name>
    <dbReference type="NCBI Taxonomy" id="1926257"/>
    <lineage>
        <taxon>Bacteria</taxon>
        <taxon>Bacillati</taxon>
        <taxon>Actinomycetota</taxon>
        <taxon>Actinomycetes</taxon>
        <taxon>Propionibacteriales</taxon>
        <taxon>Kribbellaceae</taxon>
        <taxon>Kribbella</taxon>
    </lineage>
</organism>
<gene>
    <name evidence="3" type="ORF">ACFFGN_03385</name>
</gene>
<evidence type="ECO:0000259" key="2">
    <source>
        <dbReference type="SMART" id="SM00382"/>
    </source>
</evidence>
<dbReference type="Proteomes" id="UP001589890">
    <property type="component" value="Unassembled WGS sequence"/>
</dbReference>
<dbReference type="SUPFAM" id="SSF52540">
    <property type="entry name" value="P-loop containing nucleoside triphosphate hydrolases"/>
    <property type="match status" value="1"/>
</dbReference>
<keyword evidence="3" id="KW-0547">Nucleotide-binding</keyword>
<keyword evidence="3" id="KW-0067">ATP-binding</keyword>
<feature type="domain" description="AAA+ ATPase" evidence="2">
    <location>
        <begin position="42"/>
        <end position="220"/>
    </location>
</feature>
<feature type="region of interest" description="Disordered" evidence="1">
    <location>
        <begin position="403"/>
        <end position="453"/>
    </location>
</feature>
<dbReference type="CDD" id="cd00371">
    <property type="entry name" value="HMA"/>
    <property type="match status" value="1"/>
</dbReference>
<accession>A0ABV6QFV7</accession>
<name>A0ABV6QFV7_9ACTN</name>
<evidence type="ECO:0000313" key="4">
    <source>
        <dbReference type="Proteomes" id="UP001589890"/>
    </source>
</evidence>
<evidence type="ECO:0000256" key="1">
    <source>
        <dbReference type="SAM" id="MobiDB-lite"/>
    </source>
</evidence>
<sequence>MAHGSPFSPKPGQLPACPRGRARELDIVRNFAQQVAHSPVSSSNGLLLTGTAGIGKSTLLSSVAVMMQERGWRVAMISKADPRDPGRALGQTMDSAGMRGMASRVRDKLQRLRGSVKGGSISIGLEGPSATVELGRPQGAEDIAARIADAGVHARETSQPAVVLIDDLHDWSADDLRGLCEGLDACSEAGHPVGVIATSLPRGAIELTKVDRTRAFDAATIEPLTPQESAAVLIDTAAVRDGVIEPAAGEQLLKFSQGHPDRLQLAAHEAWTALPSNKQTITVDAATAGIGRATEKLDRQVHAVNWQALSAPEQSMTQSIAAVGRGPVDAAAVRAHMTARHRDDFEAVRTSLVAKDIVHETPGGGLAFNNPGTAPWIMANRPPSGSVAHILQAGAPAQQLGTAPKQLGTTAPQVGSTAGRGASAGQGVTAAGQGQRPAHLDRGKTQTGPTYER</sequence>
<dbReference type="InterPro" id="IPR006121">
    <property type="entry name" value="HMA_dom"/>
</dbReference>
<dbReference type="EMBL" id="JBHLTC010000002">
    <property type="protein sequence ID" value="MFC0623088.1"/>
    <property type="molecule type" value="Genomic_DNA"/>
</dbReference>
<comment type="caution">
    <text evidence="3">The sequence shown here is derived from an EMBL/GenBank/DDBJ whole genome shotgun (WGS) entry which is preliminary data.</text>
</comment>
<dbReference type="InterPro" id="IPR003593">
    <property type="entry name" value="AAA+_ATPase"/>
</dbReference>
<dbReference type="InterPro" id="IPR027417">
    <property type="entry name" value="P-loop_NTPase"/>
</dbReference>
<dbReference type="InterPro" id="IPR041664">
    <property type="entry name" value="AAA_16"/>
</dbReference>
<dbReference type="Gene3D" id="3.40.50.300">
    <property type="entry name" value="P-loop containing nucleotide triphosphate hydrolases"/>
    <property type="match status" value="1"/>
</dbReference>
<evidence type="ECO:0000313" key="3">
    <source>
        <dbReference type="EMBL" id="MFC0623088.1"/>
    </source>
</evidence>
<keyword evidence="4" id="KW-1185">Reference proteome</keyword>
<dbReference type="RefSeq" id="WP_380043778.1">
    <property type="nucleotide sequence ID" value="NZ_JBHLTC010000002.1"/>
</dbReference>
<dbReference type="Pfam" id="PF13191">
    <property type="entry name" value="AAA_16"/>
    <property type="match status" value="1"/>
</dbReference>
<dbReference type="SMART" id="SM00382">
    <property type="entry name" value="AAA"/>
    <property type="match status" value="1"/>
</dbReference>
<dbReference type="GO" id="GO:0005524">
    <property type="term" value="F:ATP binding"/>
    <property type="evidence" value="ECO:0007669"/>
    <property type="project" value="UniProtKB-KW"/>
</dbReference>
<feature type="compositionally biased region" description="Low complexity" evidence="1">
    <location>
        <begin position="421"/>
        <end position="435"/>
    </location>
</feature>
<protein>
    <submittedName>
        <fullName evidence="3">ATP-binding protein</fullName>
    </submittedName>
</protein>